<dbReference type="EMBL" id="KK198757">
    <property type="protein sequence ID" value="KCW73477.1"/>
    <property type="molecule type" value="Genomic_DNA"/>
</dbReference>
<dbReference type="InParanoid" id="A0A059C562"/>
<name>A0A059C562_EUCGR</name>
<protein>
    <submittedName>
        <fullName evidence="2">Uncharacterized protein</fullName>
    </submittedName>
</protein>
<keyword evidence="1" id="KW-0812">Transmembrane</keyword>
<evidence type="ECO:0000256" key="1">
    <source>
        <dbReference type="SAM" id="Phobius"/>
    </source>
</evidence>
<organism evidence="2">
    <name type="scientific">Eucalyptus grandis</name>
    <name type="common">Flooded gum</name>
    <dbReference type="NCBI Taxonomy" id="71139"/>
    <lineage>
        <taxon>Eukaryota</taxon>
        <taxon>Viridiplantae</taxon>
        <taxon>Streptophyta</taxon>
        <taxon>Embryophyta</taxon>
        <taxon>Tracheophyta</taxon>
        <taxon>Spermatophyta</taxon>
        <taxon>Magnoliopsida</taxon>
        <taxon>eudicotyledons</taxon>
        <taxon>Gunneridae</taxon>
        <taxon>Pentapetalae</taxon>
        <taxon>rosids</taxon>
        <taxon>malvids</taxon>
        <taxon>Myrtales</taxon>
        <taxon>Myrtaceae</taxon>
        <taxon>Myrtoideae</taxon>
        <taxon>Eucalypteae</taxon>
        <taxon>Eucalyptus</taxon>
    </lineage>
</organism>
<feature type="transmembrane region" description="Helical" evidence="1">
    <location>
        <begin position="49"/>
        <end position="68"/>
    </location>
</feature>
<keyword evidence="1" id="KW-1133">Transmembrane helix</keyword>
<proteinExistence type="predicted"/>
<keyword evidence="1" id="KW-0472">Membrane</keyword>
<dbReference type="Gramene" id="KCW73477">
    <property type="protein sequence ID" value="KCW73477"/>
    <property type="gene ID" value="EUGRSUZ_E01970"/>
</dbReference>
<gene>
    <name evidence="2" type="ORF">EUGRSUZ_E01970</name>
</gene>
<reference evidence="2" key="1">
    <citation type="submission" date="2013-07" db="EMBL/GenBank/DDBJ databases">
        <title>The genome of Eucalyptus grandis.</title>
        <authorList>
            <person name="Schmutz J."/>
            <person name="Hayes R."/>
            <person name="Myburg A."/>
            <person name="Tuskan G."/>
            <person name="Grattapaglia D."/>
            <person name="Rokhsar D.S."/>
        </authorList>
    </citation>
    <scope>NUCLEOTIDE SEQUENCE</scope>
    <source>
        <tissue evidence="2">Leaf extractions</tissue>
    </source>
</reference>
<accession>A0A059C562</accession>
<dbReference type="AlphaFoldDB" id="A0A059C562"/>
<sequence length="69" mass="8377">MKRKREEKETATGSWDRQQPRWRIREGLRGVPEFGTFASARLKVLVKEIFVEILDFFFFFSFGVLEYLW</sequence>
<evidence type="ECO:0000313" key="2">
    <source>
        <dbReference type="EMBL" id="KCW73477.1"/>
    </source>
</evidence>